<evidence type="ECO:0000256" key="9">
    <source>
        <dbReference type="RuleBase" id="RU004335"/>
    </source>
</evidence>
<dbReference type="InterPro" id="IPR017853">
    <property type="entry name" value="GH"/>
</dbReference>
<keyword evidence="5 10" id="KW-0378">Hydrolase</keyword>
<keyword evidence="6" id="KW-0611">Plant defense</keyword>
<evidence type="ECO:0000313" key="14">
    <source>
        <dbReference type="Proteomes" id="UP000663760"/>
    </source>
</evidence>
<keyword evidence="7" id="KW-1015">Disulfide bond</keyword>
<dbReference type="AlphaFoldDB" id="A0A7I8KMQ1"/>
<dbReference type="PROSITE" id="PS00587">
    <property type="entry name" value="GLYCOSYL_HYDROL_F17"/>
    <property type="match status" value="1"/>
</dbReference>
<dbReference type="SMART" id="SM00768">
    <property type="entry name" value="X8"/>
    <property type="match status" value="1"/>
</dbReference>
<dbReference type="Gene3D" id="3.20.20.80">
    <property type="entry name" value="Glycosidases"/>
    <property type="match status" value="1"/>
</dbReference>
<dbReference type="InterPro" id="IPR012946">
    <property type="entry name" value="X8"/>
</dbReference>
<evidence type="ECO:0000256" key="8">
    <source>
        <dbReference type="ARBA" id="ARBA00023295"/>
    </source>
</evidence>
<keyword evidence="4 11" id="KW-0732">Signal</keyword>
<proteinExistence type="inferred from homology"/>
<evidence type="ECO:0000256" key="5">
    <source>
        <dbReference type="ARBA" id="ARBA00022801"/>
    </source>
</evidence>
<dbReference type="GO" id="GO:0006952">
    <property type="term" value="P:defense response"/>
    <property type="evidence" value="ECO:0007669"/>
    <property type="project" value="UniProtKB-KW"/>
</dbReference>
<dbReference type="PANTHER" id="PTHR32227">
    <property type="entry name" value="GLUCAN ENDO-1,3-BETA-GLUCOSIDASE BG1-RELATED-RELATED"/>
    <property type="match status" value="1"/>
</dbReference>
<accession>A0A7I8KMQ1</accession>
<evidence type="ECO:0000256" key="2">
    <source>
        <dbReference type="ARBA" id="ARBA00008773"/>
    </source>
</evidence>
<dbReference type="FunFam" id="3.20.20.80:FF:000002">
    <property type="entry name" value="Glucan endo-1,3-beta-glucosidase 3"/>
    <property type="match status" value="1"/>
</dbReference>
<sequence length="444" mass="46431">MAVAAALSLLLLLVLTGGAAAGLGVNYGRLGSKLPPPAAVARFLAESTVFDHVKLFDCDATTVAAFAGTGIAVDVAIANELIPNLTDLAFAQRWVADNVLPHAATTHIARVLVGNEVASAGDRSLAAALVMAMQNLHTALAGAALQDRVKVSSPHSMAVLTSSSPPSTGRFRQGYNGAEVVGPLLSFLRSTGSPFMVNAYPFFGFSPETLDLALFRESPGVVDPATGLTYTNMLDAQLDAVFSAMAALGFADVEIAVAESGWPSAGEPWEVGAGVENARQYNGNFLRRVSSGAGTPLMPNRTFEAFVFSLFNEDLKPGPASERNYGLFLPDFSPVYDVGVVLRPPATAAPLPMRAASWCLPKPNTDEKSLQENIDFVCGRGGMECMAIRPGGACFLPDTLQAHAAFAMNAFYQAAAHSPSACDFGQTGLVTLEDPSYGSCKYGA</sequence>
<feature type="domain" description="X8" evidence="12">
    <location>
        <begin position="357"/>
        <end position="442"/>
    </location>
</feature>
<dbReference type="Gene3D" id="1.20.58.1040">
    <property type="match status" value="1"/>
</dbReference>
<dbReference type="InterPro" id="IPR044965">
    <property type="entry name" value="Glyco_hydro_17_plant"/>
</dbReference>
<dbReference type="Pfam" id="PF00332">
    <property type="entry name" value="Glyco_hydro_17"/>
    <property type="match status" value="1"/>
</dbReference>
<comment type="similarity">
    <text evidence="2 9">Belongs to the glycosyl hydrolase 17 family.</text>
</comment>
<dbReference type="Proteomes" id="UP000663760">
    <property type="component" value="Chromosome 7"/>
</dbReference>
<dbReference type="GO" id="GO:0042973">
    <property type="term" value="F:glucan endo-1,3-beta-D-glucosidase activity"/>
    <property type="evidence" value="ECO:0007669"/>
    <property type="project" value="UniProtKB-EC"/>
</dbReference>
<dbReference type="OrthoDB" id="1938138at2759"/>
<evidence type="ECO:0000256" key="1">
    <source>
        <dbReference type="ARBA" id="ARBA00000382"/>
    </source>
</evidence>
<comment type="catalytic activity">
    <reaction evidence="1">
        <text>Hydrolysis of (1-&gt;3)-beta-D-glucosidic linkages in (1-&gt;3)-beta-D-glucans.</text>
        <dbReference type="EC" id="3.2.1.39"/>
    </reaction>
</comment>
<gene>
    <name evidence="13" type="ORF">SI8410_07009749</name>
</gene>
<name>A0A7I8KMQ1_SPIIN</name>
<keyword evidence="8 10" id="KW-0326">Glycosidase</keyword>
<evidence type="ECO:0000256" key="11">
    <source>
        <dbReference type="SAM" id="SignalP"/>
    </source>
</evidence>
<evidence type="ECO:0000256" key="4">
    <source>
        <dbReference type="ARBA" id="ARBA00022729"/>
    </source>
</evidence>
<evidence type="ECO:0000256" key="7">
    <source>
        <dbReference type="ARBA" id="ARBA00023157"/>
    </source>
</evidence>
<dbReference type="EMBL" id="LR746270">
    <property type="protein sequence ID" value="CAA7399079.1"/>
    <property type="molecule type" value="Genomic_DNA"/>
</dbReference>
<dbReference type="GO" id="GO:0005975">
    <property type="term" value="P:carbohydrate metabolic process"/>
    <property type="evidence" value="ECO:0007669"/>
    <property type="project" value="InterPro"/>
</dbReference>
<protein>
    <recommendedName>
        <fullName evidence="3">glucan endo-1,3-beta-D-glucosidase</fullName>
        <ecNumber evidence="3">3.2.1.39</ecNumber>
    </recommendedName>
</protein>
<dbReference type="InterPro" id="IPR000490">
    <property type="entry name" value="Glyco_hydro_17"/>
</dbReference>
<dbReference type="EC" id="3.2.1.39" evidence="3"/>
<feature type="signal peptide" evidence="11">
    <location>
        <begin position="1"/>
        <end position="21"/>
    </location>
</feature>
<evidence type="ECO:0000313" key="13">
    <source>
        <dbReference type="EMBL" id="CAA7399079.1"/>
    </source>
</evidence>
<evidence type="ECO:0000256" key="10">
    <source>
        <dbReference type="RuleBase" id="RU004336"/>
    </source>
</evidence>
<dbReference type="SUPFAM" id="SSF51445">
    <property type="entry name" value="(Trans)glycosidases"/>
    <property type="match status" value="1"/>
</dbReference>
<evidence type="ECO:0000256" key="3">
    <source>
        <dbReference type="ARBA" id="ARBA00012780"/>
    </source>
</evidence>
<organism evidence="13 14">
    <name type="scientific">Spirodela intermedia</name>
    <name type="common">Intermediate duckweed</name>
    <dbReference type="NCBI Taxonomy" id="51605"/>
    <lineage>
        <taxon>Eukaryota</taxon>
        <taxon>Viridiplantae</taxon>
        <taxon>Streptophyta</taxon>
        <taxon>Embryophyta</taxon>
        <taxon>Tracheophyta</taxon>
        <taxon>Spermatophyta</taxon>
        <taxon>Magnoliopsida</taxon>
        <taxon>Liliopsida</taxon>
        <taxon>Araceae</taxon>
        <taxon>Lemnoideae</taxon>
        <taxon>Spirodela</taxon>
    </lineage>
</organism>
<evidence type="ECO:0000256" key="6">
    <source>
        <dbReference type="ARBA" id="ARBA00022821"/>
    </source>
</evidence>
<keyword evidence="14" id="KW-1185">Reference proteome</keyword>
<dbReference type="Pfam" id="PF07983">
    <property type="entry name" value="X8"/>
    <property type="match status" value="1"/>
</dbReference>
<feature type="chain" id="PRO_5029807343" description="glucan endo-1,3-beta-D-glucosidase" evidence="11">
    <location>
        <begin position="22"/>
        <end position="444"/>
    </location>
</feature>
<dbReference type="FunFam" id="1.20.58.1040:FF:000003">
    <property type="entry name" value="glucan endo-1,3-beta-glucosidase 7"/>
    <property type="match status" value="1"/>
</dbReference>
<reference evidence="13" key="1">
    <citation type="submission" date="2020-02" db="EMBL/GenBank/DDBJ databases">
        <authorList>
            <person name="Scholz U."/>
            <person name="Mascher M."/>
            <person name="Fiebig A."/>
        </authorList>
    </citation>
    <scope>NUCLEOTIDE SEQUENCE</scope>
</reference>
<evidence type="ECO:0000259" key="12">
    <source>
        <dbReference type="SMART" id="SM00768"/>
    </source>
</evidence>